<accession>A0A9W8JNA6</accession>
<evidence type="ECO:0000313" key="2">
    <source>
        <dbReference type="EMBL" id="KAJ3479071.1"/>
    </source>
</evidence>
<protein>
    <submittedName>
        <fullName evidence="2">Uncharacterized protein</fullName>
    </submittedName>
</protein>
<dbReference type="Proteomes" id="UP001148786">
    <property type="component" value="Unassembled WGS sequence"/>
</dbReference>
<feature type="compositionally biased region" description="Pro residues" evidence="1">
    <location>
        <begin position="29"/>
        <end position="42"/>
    </location>
</feature>
<feature type="compositionally biased region" description="Pro residues" evidence="1">
    <location>
        <begin position="176"/>
        <end position="194"/>
    </location>
</feature>
<feature type="region of interest" description="Disordered" evidence="1">
    <location>
        <begin position="155"/>
        <end position="218"/>
    </location>
</feature>
<sequence length="218" mass="21394">MSPGPSVLVTRVTVITLVRITAPNESPSPGLPRSPASSPPVVPLNINKPGGAMRVRPSLEKLNLLAPPINSNAHGSSVPSPISPSSYVMVTPVPSPGLPPSPNPLSRSMTRGGGGNRDGMLGPLSPGVVPSGDYLVPSPSAGATGFMRGASPAPGVGPGAANGGLTSPNVLAYYDMPPPSPPPQGPLPSVPPNAQPAGSSSSASASANDTAVPPARAG</sequence>
<organism evidence="2 3">
    <name type="scientific">Agrocybe chaxingu</name>
    <dbReference type="NCBI Taxonomy" id="84603"/>
    <lineage>
        <taxon>Eukaryota</taxon>
        <taxon>Fungi</taxon>
        <taxon>Dikarya</taxon>
        <taxon>Basidiomycota</taxon>
        <taxon>Agaricomycotina</taxon>
        <taxon>Agaricomycetes</taxon>
        <taxon>Agaricomycetidae</taxon>
        <taxon>Agaricales</taxon>
        <taxon>Agaricineae</taxon>
        <taxon>Strophariaceae</taxon>
        <taxon>Agrocybe</taxon>
    </lineage>
</organism>
<name>A0A9W8JNA6_9AGAR</name>
<evidence type="ECO:0000256" key="1">
    <source>
        <dbReference type="SAM" id="MobiDB-lite"/>
    </source>
</evidence>
<dbReference type="EMBL" id="JANKHO010004061">
    <property type="protein sequence ID" value="KAJ3479071.1"/>
    <property type="molecule type" value="Genomic_DNA"/>
</dbReference>
<keyword evidence="3" id="KW-1185">Reference proteome</keyword>
<feature type="region of interest" description="Disordered" evidence="1">
    <location>
        <begin position="97"/>
        <end position="121"/>
    </location>
</feature>
<evidence type="ECO:0000313" key="3">
    <source>
        <dbReference type="Proteomes" id="UP001148786"/>
    </source>
</evidence>
<gene>
    <name evidence="2" type="ORF">NLJ89_g12345</name>
</gene>
<comment type="caution">
    <text evidence="2">The sequence shown here is derived from an EMBL/GenBank/DDBJ whole genome shotgun (WGS) entry which is preliminary data.</text>
</comment>
<feature type="region of interest" description="Disordered" evidence="1">
    <location>
        <begin position="22"/>
        <end position="53"/>
    </location>
</feature>
<reference evidence="2" key="1">
    <citation type="submission" date="2022-07" db="EMBL/GenBank/DDBJ databases">
        <title>Genome Sequence of Agrocybe chaxingu.</title>
        <authorList>
            <person name="Buettner E."/>
        </authorList>
    </citation>
    <scope>NUCLEOTIDE SEQUENCE</scope>
    <source>
        <strain evidence="2">MP-N11</strain>
    </source>
</reference>
<proteinExistence type="predicted"/>
<dbReference type="AlphaFoldDB" id="A0A9W8JNA6"/>